<keyword evidence="3" id="KW-1185">Reference proteome</keyword>
<comment type="caution">
    <text evidence="2">The sequence shown here is derived from an EMBL/GenBank/DDBJ whole genome shotgun (WGS) entry which is preliminary data.</text>
</comment>
<accession>A0ABR0A2K1</accession>
<sequence length="222" mass="25898">MMGLNDARIKNLFARDDVSWWSRSKSPVSPRLFLVRSSLIRFMALRLALPSRSTLISPSIWHSRIDADAAELNLIHHRFLESQVKYLVVPSDVCDRNYAYRIGQSLYEEKLLRELAKRVKWIVLFSLVPSIPEMMFRLAGACTYMVPCLNIRIRAADGHTRKEREERKRRMDMEKKKNRKGSVERILADERKSDAVDAAKRTHESTKARKHESNESKESKEI</sequence>
<organism evidence="2 3">
    <name type="scientific">Daphnia magna</name>
    <dbReference type="NCBI Taxonomy" id="35525"/>
    <lineage>
        <taxon>Eukaryota</taxon>
        <taxon>Metazoa</taxon>
        <taxon>Ecdysozoa</taxon>
        <taxon>Arthropoda</taxon>
        <taxon>Crustacea</taxon>
        <taxon>Branchiopoda</taxon>
        <taxon>Diplostraca</taxon>
        <taxon>Cladocera</taxon>
        <taxon>Anomopoda</taxon>
        <taxon>Daphniidae</taxon>
        <taxon>Daphnia</taxon>
    </lineage>
</organism>
<dbReference type="Proteomes" id="UP001234178">
    <property type="component" value="Unassembled WGS sequence"/>
</dbReference>
<evidence type="ECO:0000313" key="2">
    <source>
        <dbReference type="EMBL" id="KAK4019180.1"/>
    </source>
</evidence>
<feature type="region of interest" description="Disordered" evidence="1">
    <location>
        <begin position="159"/>
        <end position="222"/>
    </location>
</feature>
<proteinExistence type="predicted"/>
<evidence type="ECO:0000313" key="3">
    <source>
        <dbReference type="Proteomes" id="UP001234178"/>
    </source>
</evidence>
<name>A0ABR0A2K1_9CRUS</name>
<dbReference type="EMBL" id="JAOYFB010000036">
    <property type="protein sequence ID" value="KAK4019180.1"/>
    <property type="molecule type" value="Genomic_DNA"/>
</dbReference>
<reference evidence="2 3" key="1">
    <citation type="journal article" date="2023" name="Nucleic Acids Res.">
        <title>The hologenome of Daphnia magna reveals possible DNA methylation and microbiome-mediated evolution of the host genome.</title>
        <authorList>
            <person name="Chaturvedi A."/>
            <person name="Li X."/>
            <person name="Dhandapani V."/>
            <person name="Marshall H."/>
            <person name="Kissane S."/>
            <person name="Cuenca-Cambronero M."/>
            <person name="Asole G."/>
            <person name="Calvet F."/>
            <person name="Ruiz-Romero M."/>
            <person name="Marangio P."/>
            <person name="Guigo R."/>
            <person name="Rago D."/>
            <person name="Mirbahai L."/>
            <person name="Eastwood N."/>
            <person name="Colbourne J.K."/>
            <person name="Zhou J."/>
            <person name="Mallon E."/>
            <person name="Orsini L."/>
        </authorList>
    </citation>
    <scope>NUCLEOTIDE SEQUENCE [LARGE SCALE GENOMIC DNA]</scope>
    <source>
        <strain evidence="2">LRV0_1</strain>
    </source>
</reference>
<gene>
    <name evidence="2" type="ORF">OUZ56_001208</name>
</gene>
<evidence type="ECO:0000256" key="1">
    <source>
        <dbReference type="SAM" id="MobiDB-lite"/>
    </source>
</evidence>
<protein>
    <submittedName>
        <fullName evidence="2">Uncharacterized protein</fullName>
    </submittedName>
</protein>